<dbReference type="EnsemblPlants" id="Pp3c22_10770V3.1">
    <property type="protein sequence ID" value="Pp3c22_10770V3.1"/>
    <property type="gene ID" value="Pp3c22_10770"/>
</dbReference>
<dbReference type="GO" id="GO:0046983">
    <property type="term" value="F:protein dimerization activity"/>
    <property type="evidence" value="ECO:0007669"/>
    <property type="project" value="InterPro"/>
</dbReference>
<dbReference type="RefSeq" id="XP_024360327.1">
    <property type="nucleotide sequence ID" value="XM_024504559.2"/>
</dbReference>
<dbReference type="InterPro" id="IPR045865">
    <property type="entry name" value="ACT-like_dom_sf"/>
</dbReference>
<dbReference type="SUPFAM" id="SSF47459">
    <property type="entry name" value="HLH, helix-loop-helix DNA-binding domain"/>
    <property type="match status" value="1"/>
</dbReference>
<dbReference type="EnsemblPlants" id="Pp3c22_10770V3.2">
    <property type="protein sequence ID" value="Pp3c22_10770V3.2"/>
    <property type="gene ID" value="Pp3c22_10770"/>
</dbReference>
<dbReference type="AlphaFoldDB" id="A0A2K1IN23"/>
<dbReference type="GeneID" id="112274792"/>
<evidence type="ECO:0000256" key="2">
    <source>
        <dbReference type="ARBA" id="ARBA00023242"/>
    </source>
</evidence>
<dbReference type="OrthoDB" id="1917523at2759"/>
<dbReference type="PaxDb" id="3218-PP1S121_59V6.1"/>
<protein>
    <recommendedName>
        <fullName evidence="3">ACT domain-containing protein</fullName>
    </recommendedName>
</protein>
<dbReference type="SUPFAM" id="SSF55021">
    <property type="entry name" value="ACT-like"/>
    <property type="match status" value="1"/>
</dbReference>
<dbReference type="GO" id="GO:0005634">
    <property type="term" value="C:nucleus"/>
    <property type="evidence" value="ECO:0000318"/>
    <property type="project" value="GO_Central"/>
</dbReference>
<proteinExistence type="predicted"/>
<organism evidence="4">
    <name type="scientific">Physcomitrium patens</name>
    <name type="common">Spreading-leaved earth moss</name>
    <name type="synonym">Physcomitrella patens</name>
    <dbReference type="NCBI Taxonomy" id="3218"/>
    <lineage>
        <taxon>Eukaryota</taxon>
        <taxon>Viridiplantae</taxon>
        <taxon>Streptophyta</taxon>
        <taxon>Embryophyta</taxon>
        <taxon>Bryophyta</taxon>
        <taxon>Bryophytina</taxon>
        <taxon>Bryopsida</taxon>
        <taxon>Funariidae</taxon>
        <taxon>Funariales</taxon>
        <taxon>Funariaceae</taxon>
        <taxon>Physcomitrium</taxon>
    </lineage>
</organism>
<dbReference type="Gramene" id="Pp3c22_10770V3.1">
    <property type="protein sequence ID" value="Pp3c22_10770V3.1"/>
    <property type="gene ID" value="Pp3c22_10770"/>
</dbReference>
<dbReference type="Pfam" id="PF22754">
    <property type="entry name" value="bHLH-TF_ACT-like_plant"/>
    <property type="match status" value="1"/>
</dbReference>
<dbReference type="InterPro" id="IPR051358">
    <property type="entry name" value="TF_AMS/ICE1/BHLH6-like"/>
</dbReference>
<dbReference type="Gramene" id="Pp3c22_10770V3.2">
    <property type="protein sequence ID" value="Pp3c22_10770V3.2"/>
    <property type="gene ID" value="Pp3c22_10770"/>
</dbReference>
<evidence type="ECO:0000256" key="1">
    <source>
        <dbReference type="ARBA" id="ARBA00004123"/>
    </source>
</evidence>
<comment type="subcellular location">
    <subcellularLocation>
        <location evidence="1">Nucleus</location>
    </subcellularLocation>
</comment>
<dbReference type="EMBL" id="ABEU02000022">
    <property type="protein sequence ID" value="PNR30675.1"/>
    <property type="molecule type" value="Genomic_DNA"/>
</dbReference>
<dbReference type="GO" id="GO:0006355">
    <property type="term" value="P:regulation of DNA-templated transcription"/>
    <property type="evidence" value="ECO:0000318"/>
    <property type="project" value="GO_Central"/>
</dbReference>
<reference evidence="4 6" key="2">
    <citation type="journal article" date="2018" name="Plant J.">
        <title>The Physcomitrella patens chromosome-scale assembly reveals moss genome structure and evolution.</title>
        <authorList>
            <person name="Lang D."/>
            <person name="Ullrich K.K."/>
            <person name="Murat F."/>
            <person name="Fuchs J."/>
            <person name="Jenkins J."/>
            <person name="Haas F.B."/>
            <person name="Piednoel M."/>
            <person name="Gundlach H."/>
            <person name="Van Bel M."/>
            <person name="Meyberg R."/>
            <person name="Vives C."/>
            <person name="Morata J."/>
            <person name="Symeonidi A."/>
            <person name="Hiss M."/>
            <person name="Muchero W."/>
            <person name="Kamisugi Y."/>
            <person name="Saleh O."/>
            <person name="Blanc G."/>
            <person name="Decker E.L."/>
            <person name="van Gessel N."/>
            <person name="Grimwood J."/>
            <person name="Hayes R.D."/>
            <person name="Graham S.W."/>
            <person name="Gunter L.E."/>
            <person name="McDaniel S.F."/>
            <person name="Hoernstein S.N.W."/>
            <person name="Larsson A."/>
            <person name="Li F.W."/>
            <person name="Perroud P.F."/>
            <person name="Phillips J."/>
            <person name="Ranjan P."/>
            <person name="Rokshar D.S."/>
            <person name="Rothfels C.J."/>
            <person name="Schneider L."/>
            <person name="Shu S."/>
            <person name="Stevenson D.W."/>
            <person name="Thummler F."/>
            <person name="Tillich M."/>
            <person name="Villarreal Aguilar J.C."/>
            <person name="Widiez T."/>
            <person name="Wong G.K."/>
            <person name="Wymore A."/>
            <person name="Zhang Y."/>
            <person name="Zimmer A.D."/>
            <person name="Quatrano R.S."/>
            <person name="Mayer K.F.X."/>
            <person name="Goodstein D."/>
            <person name="Casacuberta J.M."/>
            <person name="Vandepoele K."/>
            <person name="Reski R."/>
            <person name="Cuming A.C."/>
            <person name="Tuskan G.A."/>
            <person name="Maumus F."/>
            <person name="Salse J."/>
            <person name="Schmutz J."/>
            <person name="Rensing S.A."/>
        </authorList>
    </citation>
    <scope>NUCLEOTIDE SEQUENCE [LARGE SCALE GENOMIC DNA]</scope>
    <source>
        <strain evidence="5 6">cv. Gransden 2004</strain>
    </source>
</reference>
<dbReference type="KEGG" id="ppp:112274792"/>
<gene>
    <name evidence="5" type="primary">LOC112274792</name>
    <name evidence="4" type="ORF">PHYPA_026991</name>
</gene>
<dbReference type="Proteomes" id="UP000006727">
    <property type="component" value="Chromosome 22"/>
</dbReference>
<dbReference type="PANTHER" id="PTHR31945">
    <property type="entry name" value="TRANSCRIPTION FACTOR SCREAM2-RELATED"/>
    <property type="match status" value="1"/>
</dbReference>
<reference evidence="4 6" key="1">
    <citation type="journal article" date="2008" name="Science">
        <title>The Physcomitrella genome reveals evolutionary insights into the conquest of land by plants.</title>
        <authorList>
            <person name="Rensing S."/>
            <person name="Lang D."/>
            <person name="Zimmer A."/>
            <person name="Terry A."/>
            <person name="Salamov A."/>
            <person name="Shapiro H."/>
            <person name="Nishiyama T."/>
            <person name="Perroud P.-F."/>
            <person name="Lindquist E."/>
            <person name="Kamisugi Y."/>
            <person name="Tanahashi T."/>
            <person name="Sakakibara K."/>
            <person name="Fujita T."/>
            <person name="Oishi K."/>
            <person name="Shin-I T."/>
            <person name="Kuroki Y."/>
            <person name="Toyoda A."/>
            <person name="Suzuki Y."/>
            <person name="Hashimoto A."/>
            <person name="Yamaguchi K."/>
            <person name="Sugano A."/>
            <person name="Kohara Y."/>
            <person name="Fujiyama A."/>
            <person name="Anterola A."/>
            <person name="Aoki S."/>
            <person name="Ashton N."/>
            <person name="Barbazuk W.B."/>
            <person name="Barker E."/>
            <person name="Bennetzen J."/>
            <person name="Bezanilla M."/>
            <person name="Blankenship R."/>
            <person name="Cho S.H."/>
            <person name="Dutcher S."/>
            <person name="Estelle M."/>
            <person name="Fawcett J.A."/>
            <person name="Gundlach H."/>
            <person name="Hanada K."/>
            <person name="Heyl A."/>
            <person name="Hicks K.A."/>
            <person name="Hugh J."/>
            <person name="Lohr M."/>
            <person name="Mayer K."/>
            <person name="Melkozernov A."/>
            <person name="Murata T."/>
            <person name="Nelson D."/>
            <person name="Pils B."/>
            <person name="Prigge M."/>
            <person name="Reiss B."/>
            <person name="Renner T."/>
            <person name="Rombauts S."/>
            <person name="Rushton P."/>
            <person name="Sanderfoot A."/>
            <person name="Schween G."/>
            <person name="Shiu S.-H."/>
            <person name="Stueber K."/>
            <person name="Theodoulou F.L."/>
            <person name="Tu H."/>
            <person name="Van de Peer Y."/>
            <person name="Verrier P.J."/>
            <person name="Waters E."/>
            <person name="Wood A."/>
            <person name="Yang L."/>
            <person name="Cove D."/>
            <person name="Cuming A."/>
            <person name="Hasebe M."/>
            <person name="Lucas S."/>
            <person name="Mishler D.B."/>
            <person name="Reski R."/>
            <person name="Grigoriev I."/>
            <person name="Quatrano R.S."/>
            <person name="Boore J.L."/>
        </authorList>
    </citation>
    <scope>NUCLEOTIDE SEQUENCE [LARGE SCALE GENOMIC DNA]</scope>
    <source>
        <strain evidence="5 6">cv. Gransden 2004</strain>
    </source>
</reference>
<sequence>MVANICDILLVDETRERRVDVASDGPPSLLLSYDSESLGRDGSVTLPITFQTGSDNREFLKRAHDVGAFESFEDRRRKSAKLDEQLECLQSVLPCSTKMSKERTSVVSDAYRYIGTLQRQLEELKAQVPEEAYSARTHPKDYESREMLDQRNCSRQQCESLERCPMVEVVKRDGLLEVCIVCVNRPGLLVDVMSAVESRSFDVVQVRIACHDDIVVEYLSLESEDSLSSYSAEVEKDITSEEDSVKTMFVHAICKEGFDCVL</sequence>
<keyword evidence="6" id="KW-1185">Reference proteome</keyword>
<dbReference type="GO" id="GO:0043565">
    <property type="term" value="F:sequence-specific DNA binding"/>
    <property type="evidence" value="ECO:0000318"/>
    <property type="project" value="GO_Central"/>
</dbReference>
<dbReference type="InterPro" id="IPR054502">
    <property type="entry name" value="bHLH-TF_ACT-like_plant"/>
</dbReference>
<name>A0A2K1IN23_PHYPA</name>
<keyword evidence="2" id="KW-0539">Nucleus</keyword>
<dbReference type="PANTHER" id="PTHR31945:SF11">
    <property type="entry name" value="TRANSCRIPTION FACTOR ABORTED MICROSPORES"/>
    <property type="match status" value="1"/>
</dbReference>
<feature type="domain" description="ACT" evidence="3">
    <location>
        <begin position="177"/>
        <end position="253"/>
    </location>
</feature>
<dbReference type="GO" id="GO:0003700">
    <property type="term" value="F:DNA-binding transcription factor activity"/>
    <property type="evidence" value="ECO:0000318"/>
    <property type="project" value="GO_Central"/>
</dbReference>
<reference evidence="5" key="3">
    <citation type="submission" date="2020-12" db="UniProtKB">
        <authorList>
            <consortium name="EnsemblPlants"/>
        </authorList>
    </citation>
    <scope>IDENTIFICATION</scope>
</reference>
<evidence type="ECO:0000313" key="6">
    <source>
        <dbReference type="Proteomes" id="UP000006727"/>
    </source>
</evidence>
<evidence type="ECO:0000259" key="3">
    <source>
        <dbReference type="PROSITE" id="PS51671"/>
    </source>
</evidence>
<dbReference type="InterPro" id="IPR036638">
    <property type="entry name" value="HLH_DNA-bd_sf"/>
</dbReference>
<dbReference type="PROSITE" id="PS51671">
    <property type="entry name" value="ACT"/>
    <property type="match status" value="1"/>
</dbReference>
<evidence type="ECO:0000313" key="4">
    <source>
        <dbReference type="EMBL" id="PNR30675.1"/>
    </source>
</evidence>
<dbReference type="InterPro" id="IPR002912">
    <property type="entry name" value="ACT_dom"/>
</dbReference>
<evidence type="ECO:0000313" key="5">
    <source>
        <dbReference type="EnsemblPlants" id="Pp3c22_10770V3.1"/>
    </source>
</evidence>
<accession>A0A2K1IN23</accession>